<evidence type="ECO:0000256" key="7">
    <source>
        <dbReference type="SAM" id="Phobius"/>
    </source>
</evidence>
<feature type="transmembrane region" description="Helical" evidence="7">
    <location>
        <begin position="71"/>
        <end position="96"/>
    </location>
</feature>
<evidence type="ECO:0000313" key="10">
    <source>
        <dbReference type="Proteomes" id="UP000266934"/>
    </source>
</evidence>
<dbReference type="GO" id="GO:0016020">
    <property type="term" value="C:membrane"/>
    <property type="evidence" value="ECO:0007669"/>
    <property type="project" value="UniProtKB-SubCell"/>
</dbReference>
<keyword evidence="6 7" id="KW-0472">Membrane</keyword>
<organism evidence="9 10">
    <name type="scientific">Blastochloris tepida</name>
    <dbReference type="NCBI Taxonomy" id="2233851"/>
    <lineage>
        <taxon>Bacteria</taxon>
        <taxon>Pseudomonadati</taxon>
        <taxon>Pseudomonadota</taxon>
        <taxon>Alphaproteobacteria</taxon>
        <taxon>Hyphomicrobiales</taxon>
        <taxon>Blastochloridaceae</taxon>
        <taxon>Blastochloris</taxon>
    </lineage>
</organism>
<feature type="transmembrane region" description="Helical" evidence="7">
    <location>
        <begin position="205"/>
        <end position="226"/>
    </location>
</feature>
<gene>
    <name evidence="9" type="ORF">BLTE_10180</name>
</gene>
<evidence type="ECO:0000256" key="6">
    <source>
        <dbReference type="ARBA" id="ARBA00023136"/>
    </source>
</evidence>
<dbReference type="EMBL" id="AP018907">
    <property type="protein sequence ID" value="BBF92333.1"/>
    <property type="molecule type" value="Genomic_DNA"/>
</dbReference>
<dbReference type="InterPro" id="IPR003834">
    <property type="entry name" value="Cyt_c_assmbl_TM_dom"/>
</dbReference>
<protein>
    <recommendedName>
        <fullName evidence="8">Cytochrome C biogenesis protein transmembrane domain-containing protein</fullName>
    </recommendedName>
</protein>
<dbReference type="AlphaFoldDB" id="A0A348FYF0"/>
<evidence type="ECO:0000256" key="5">
    <source>
        <dbReference type="ARBA" id="ARBA00022989"/>
    </source>
</evidence>
<accession>A0A348FYF0</accession>
<proteinExistence type="inferred from homology"/>
<dbReference type="PANTHER" id="PTHR31272:SF6">
    <property type="entry name" value="CYTOCHROME C-TYPE BIOGENESIS CCDA-LIKE CHLOROPLASTIC PROTEIN"/>
    <property type="match status" value="1"/>
</dbReference>
<evidence type="ECO:0000256" key="3">
    <source>
        <dbReference type="ARBA" id="ARBA00022692"/>
    </source>
</evidence>
<sequence>MNEALTLLTAFVAGVLSSATPCVIAAVPVTVGFVGSQASSQREAVWLSAAFVGGMTLSFVLLGLAAARLGVFFGAAGGVWPVVVGVALAGAGVWFWRSGDRCGVSLHPTLQRHLRGSGWGGAAALGALTGTVMTPCATPALAAALSLAGTGALLSKTSWIGAGMLFAYGIGHSILLFAAGIAPAQIQAALSRLNRAERWLPGHRTFAGLLILAGLWMAASAIPGLWGAE</sequence>
<dbReference type="PANTHER" id="PTHR31272">
    <property type="entry name" value="CYTOCHROME C-TYPE BIOGENESIS PROTEIN HI_1454-RELATED"/>
    <property type="match status" value="1"/>
</dbReference>
<keyword evidence="5 7" id="KW-1133">Transmembrane helix</keyword>
<dbReference type="RefSeq" id="WP_126398198.1">
    <property type="nucleotide sequence ID" value="NZ_AP018907.1"/>
</dbReference>
<evidence type="ECO:0000256" key="4">
    <source>
        <dbReference type="ARBA" id="ARBA00022748"/>
    </source>
</evidence>
<dbReference type="GO" id="GO:0017004">
    <property type="term" value="P:cytochrome complex assembly"/>
    <property type="evidence" value="ECO:0007669"/>
    <property type="project" value="UniProtKB-KW"/>
</dbReference>
<comment type="subcellular location">
    <subcellularLocation>
        <location evidence="1">Membrane</location>
        <topology evidence="1">Multi-pass membrane protein</topology>
    </subcellularLocation>
</comment>
<name>A0A348FYF0_9HYPH</name>
<evidence type="ECO:0000259" key="8">
    <source>
        <dbReference type="Pfam" id="PF02683"/>
    </source>
</evidence>
<feature type="domain" description="Cytochrome C biogenesis protein transmembrane" evidence="8">
    <location>
        <begin position="5"/>
        <end position="218"/>
    </location>
</feature>
<dbReference type="InterPro" id="IPR051790">
    <property type="entry name" value="Cytochrome_c-biogenesis_DsbD"/>
</dbReference>
<keyword evidence="10" id="KW-1185">Reference proteome</keyword>
<feature type="transmembrane region" description="Helical" evidence="7">
    <location>
        <begin position="44"/>
        <end position="64"/>
    </location>
</feature>
<comment type="similarity">
    <text evidence="2">Belongs to the DsbD family.</text>
</comment>
<evidence type="ECO:0000256" key="2">
    <source>
        <dbReference type="ARBA" id="ARBA00006143"/>
    </source>
</evidence>
<evidence type="ECO:0000256" key="1">
    <source>
        <dbReference type="ARBA" id="ARBA00004141"/>
    </source>
</evidence>
<keyword evidence="3 7" id="KW-0812">Transmembrane</keyword>
<dbReference type="Pfam" id="PF02683">
    <property type="entry name" value="DsbD_TM"/>
    <property type="match status" value="1"/>
</dbReference>
<reference evidence="9 10" key="1">
    <citation type="submission" date="2018-08" db="EMBL/GenBank/DDBJ databases">
        <title>Complete genome sequencing of Blastochloris tepida GI.</title>
        <authorList>
            <person name="Tsukatani Y."/>
            <person name="Mori H."/>
        </authorList>
    </citation>
    <scope>NUCLEOTIDE SEQUENCE [LARGE SCALE GENOMIC DNA]</scope>
    <source>
        <strain evidence="9 10">GI</strain>
    </source>
</reference>
<feature type="transmembrane region" description="Helical" evidence="7">
    <location>
        <begin position="165"/>
        <end position="184"/>
    </location>
</feature>
<dbReference type="KEGG" id="blag:BLTE_10180"/>
<dbReference type="OrthoDB" id="9156390at2"/>
<evidence type="ECO:0000313" key="9">
    <source>
        <dbReference type="EMBL" id="BBF92333.1"/>
    </source>
</evidence>
<dbReference type="Proteomes" id="UP000266934">
    <property type="component" value="Chromosome"/>
</dbReference>
<keyword evidence="4" id="KW-0201">Cytochrome c-type biogenesis</keyword>